<accession>A0A498JJS9</accession>
<organism evidence="1 2">
    <name type="scientific">Malus domestica</name>
    <name type="common">Apple</name>
    <name type="synonym">Pyrus malus</name>
    <dbReference type="NCBI Taxonomy" id="3750"/>
    <lineage>
        <taxon>Eukaryota</taxon>
        <taxon>Viridiplantae</taxon>
        <taxon>Streptophyta</taxon>
        <taxon>Embryophyta</taxon>
        <taxon>Tracheophyta</taxon>
        <taxon>Spermatophyta</taxon>
        <taxon>Magnoliopsida</taxon>
        <taxon>eudicotyledons</taxon>
        <taxon>Gunneridae</taxon>
        <taxon>Pentapetalae</taxon>
        <taxon>rosids</taxon>
        <taxon>fabids</taxon>
        <taxon>Rosales</taxon>
        <taxon>Rosaceae</taxon>
        <taxon>Amygdaloideae</taxon>
        <taxon>Maleae</taxon>
        <taxon>Malus</taxon>
    </lineage>
</organism>
<dbReference type="AlphaFoldDB" id="A0A498JJS9"/>
<dbReference type="Proteomes" id="UP000290289">
    <property type="component" value="Chromosome 7"/>
</dbReference>
<evidence type="ECO:0000313" key="1">
    <source>
        <dbReference type="EMBL" id="RXH94184.1"/>
    </source>
</evidence>
<reference evidence="1 2" key="1">
    <citation type="submission" date="2018-10" db="EMBL/GenBank/DDBJ databases">
        <title>A high-quality apple genome assembly.</title>
        <authorList>
            <person name="Hu J."/>
        </authorList>
    </citation>
    <scope>NUCLEOTIDE SEQUENCE [LARGE SCALE GENOMIC DNA]</scope>
    <source>
        <strain evidence="2">cv. HFTH1</strain>
        <tissue evidence="1">Young leaf</tissue>
    </source>
</reference>
<evidence type="ECO:0000313" key="2">
    <source>
        <dbReference type="Proteomes" id="UP000290289"/>
    </source>
</evidence>
<proteinExistence type="predicted"/>
<sequence>MVVIYNLLKDHTVKEISFADWNSPPIDEHVDNDEVNHPSVNEVDEDGREINKIFEPRVEHQVKIVYVKETLEFMNEVSLLKATEGFSSANLTGETTIAMKEFCPV</sequence>
<dbReference type="EMBL" id="RDQH01000333">
    <property type="protein sequence ID" value="RXH94184.1"/>
    <property type="molecule type" value="Genomic_DNA"/>
</dbReference>
<comment type="caution">
    <text evidence="1">The sequence shown here is derived from an EMBL/GenBank/DDBJ whole genome shotgun (WGS) entry which is preliminary data.</text>
</comment>
<protein>
    <submittedName>
        <fullName evidence="1">Uncharacterized protein</fullName>
    </submittedName>
</protein>
<name>A0A498JJS9_MALDO</name>
<gene>
    <name evidence="1" type="ORF">DVH24_023868</name>
</gene>
<keyword evidence="2" id="KW-1185">Reference proteome</keyword>